<evidence type="ECO:0000256" key="4">
    <source>
        <dbReference type="ARBA" id="ARBA00022478"/>
    </source>
</evidence>
<evidence type="ECO:0000256" key="5">
    <source>
        <dbReference type="ARBA" id="ARBA00022679"/>
    </source>
</evidence>
<evidence type="ECO:0000256" key="8">
    <source>
        <dbReference type="ARBA" id="ARBA00032524"/>
    </source>
</evidence>
<dbReference type="GO" id="GO:0006351">
    <property type="term" value="P:DNA-templated transcription"/>
    <property type="evidence" value="ECO:0007669"/>
    <property type="project" value="UniProtKB-UniRule"/>
</dbReference>
<evidence type="ECO:0000256" key="3">
    <source>
        <dbReference type="ARBA" id="ARBA00015972"/>
    </source>
</evidence>
<dbReference type="NCBIfam" id="NF003513">
    <property type="entry name" value="PRK05182.1-2"/>
    <property type="match status" value="1"/>
</dbReference>
<gene>
    <name evidence="11" type="primary">rpoA</name>
    <name evidence="13" type="ORF">FD145_772</name>
</gene>
<proteinExistence type="inferred from homology"/>
<feature type="domain" description="DNA-directed RNA polymerase RpoA/D/Rpb3-type" evidence="12">
    <location>
        <begin position="19"/>
        <end position="226"/>
    </location>
</feature>
<evidence type="ECO:0000259" key="12">
    <source>
        <dbReference type="SMART" id="SM00662"/>
    </source>
</evidence>
<dbReference type="HAMAP" id="MF_00059">
    <property type="entry name" value="RNApol_bact_RpoA"/>
    <property type="match status" value="1"/>
</dbReference>
<keyword evidence="7 11" id="KW-0804">Transcription</keyword>
<dbReference type="Proteomes" id="UP000488506">
    <property type="component" value="Unassembled WGS sequence"/>
</dbReference>
<dbReference type="SMART" id="SM00662">
    <property type="entry name" value="RPOLD"/>
    <property type="match status" value="1"/>
</dbReference>
<evidence type="ECO:0000256" key="9">
    <source>
        <dbReference type="ARBA" id="ARBA00033070"/>
    </source>
</evidence>
<dbReference type="Gene3D" id="3.30.1360.10">
    <property type="entry name" value="RNA polymerase, RBP11-like subunit"/>
    <property type="match status" value="1"/>
</dbReference>
<dbReference type="SUPFAM" id="SSF55257">
    <property type="entry name" value="RBP11-like subunits of RNA polymerase"/>
    <property type="match status" value="1"/>
</dbReference>
<protein>
    <recommendedName>
        <fullName evidence="3 11">DNA-directed RNA polymerase subunit alpha</fullName>
        <shortName evidence="11">RNAP subunit alpha</shortName>
        <ecNumber evidence="2 11">2.7.7.6</ecNumber>
    </recommendedName>
    <alternativeName>
        <fullName evidence="9 11">RNA polymerase subunit alpha</fullName>
    </alternativeName>
    <alternativeName>
        <fullName evidence="8 11">Transcriptase subunit alpha</fullName>
    </alternativeName>
</protein>
<dbReference type="InterPro" id="IPR036603">
    <property type="entry name" value="RBP11-like"/>
</dbReference>
<evidence type="ECO:0000256" key="6">
    <source>
        <dbReference type="ARBA" id="ARBA00022695"/>
    </source>
</evidence>
<accession>A0A833L183</accession>
<dbReference type="AlphaFoldDB" id="A0A833L183"/>
<evidence type="ECO:0000256" key="10">
    <source>
        <dbReference type="ARBA" id="ARBA00048552"/>
    </source>
</evidence>
<keyword evidence="5 11" id="KW-0808">Transferase</keyword>
<dbReference type="Pfam" id="PF01000">
    <property type="entry name" value="RNA_pol_A_bac"/>
    <property type="match status" value="1"/>
</dbReference>
<dbReference type="Gene3D" id="2.170.120.12">
    <property type="entry name" value="DNA-directed RNA polymerase, insert domain"/>
    <property type="match status" value="1"/>
</dbReference>
<sequence length="318" mass="35469">MIMLGEKAWVKYEEESPSFGKFIVEPLERGYGVTLGNSMRRVLLAHLTGAAIVSIRIEGTSHEFSTLPGVVEDVIEIILNLKEVILKSHSDVHKVITLKVKGPAEVKASDIEHDAEIEVINPEHKIATLESGGKLSIEMIVEKGKGFSSSEKNKKSSLPMGYIPIDSIFSPIKKVNIATEEVRVGQEINYDRLVLSVWTNGAIKPDEAVRESARILSKHIDLFLHLGEHIETLLGERDNISHVESGVLDMNLEDLELSARSLNCLKKANIKTIKELISFSMEELIKFKNFGTKSLNEVREKLTEYKLSLKGEEIKSEA</sequence>
<comment type="catalytic activity">
    <reaction evidence="10 11">
        <text>RNA(n) + a ribonucleoside 5'-triphosphate = RNA(n+1) + diphosphate</text>
        <dbReference type="Rhea" id="RHEA:21248"/>
        <dbReference type="Rhea" id="RHEA-COMP:14527"/>
        <dbReference type="Rhea" id="RHEA-COMP:17342"/>
        <dbReference type="ChEBI" id="CHEBI:33019"/>
        <dbReference type="ChEBI" id="CHEBI:61557"/>
        <dbReference type="ChEBI" id="CHEBI:140395"/>
        <dbReference type="EC" id="2.7.7.6"/>
    </reaction>
</comment>
<keyword evidence="4 11" id="KW-0240">DNA-directed RNA polymerase</keyword>
<comment type="similarity">
    <text evidence="1 11">Belongs to the RNA polymerase alpha chain family.</text>
</comment>
<dbReference type="GO" id="GO:0003899">
    <property type="term" value="F:DNA-directed RNA polymerase activity"/>
    <property type="evidence" value="ECO:0007669"/>
    <property type="project" value="UniProtKB-UniRule"/>
</dbReference>
<comment type="domain">
    <text evidence="11">The N-terminal domain is essential for RNAP assembly and basal transcription, whereas the C-terminal domain is involved in interaction with transcriptional regulators and with upstream promoter elements.</text>
</comment>
<dbReference type="NCBIfam" id="NF003519">
    <property type="entry name" value="PRK05182.2-5"/>
    <property type="match status" value="1"/>
</dbReference>
<feature type="region of interest" description="Alpha C-terminal domain (alpha-CTD)" evidence="11">
    <location>
        <begin position="240"/>
        <end position="318"/>
    </location>
</feature>
<evidence type="ECO:0000313" key="13">
    <source>
        <dbReference type="EMBL" id="KAF0134260.1"/>
    </source>
</evidence>
<dbReference type="InterPro" id="IPR036643">
    <property type="entry name" value="RNApol_insert_sf"/>
</dbReference>
<evidence type="ECO:0000256" key="1">
    <source>
        <dbReference type="ARBA" id="ARBA00007123"/>
    </source>
</evidence>
<evidence type="ECO:0000256" key="7">
    <source>
        <dbReference type="ARBA" id="ARBA00023163"/>
    </source>
</evidence>
<dbReference type="InterPro" id="IPR011262">
    <property type="entry name" value="DNA-dir_RNA_pol_insert"/>
</dbReference>
<dbReference type="GO" id="GO:0003677">
    <property type="term" value="F:DNA binding"/>
    <property type="evidence" value="ECO:0007669"/>
    <property type="project" value="UniProtKB-UniRule"/>
</dbReference>
<dbReference type="GO" id="GO:0000428">
    <property type="term" value="C:DNA-directed RNA polymerase complex"/>
    <property type="evidence" value="ECO:0007669"/>
    <property type="project" value="UniProtKB-KW"/>
</dbReference>
<dbReference type="Pfam" id="PF03118">
    <property type="entry name" value="RNA_pol_A_CTD"/>
    <property type="match status" value="1"/>
</dbReference>
<dbReference type="SUPFAM" id="SSF56553">
    <property type="entry name" value="Insert subdomain of RNA polymerase alpha subunit"/>
    <property type="match status" value="1"/>
</dbReference>
<dbReference type="InterPro" id="IPR011263">
    <property type="entry name" value="DNA-dir_RNA_pol_RpoA/D/Rpb3"/>
</dbReference>
<name>A0A833L183_UNCSA</name>
<comment type="function">
    <text evidence="11">DNA-dependent RNA polymerase catalyzes the transcription of DNA into RNA using the four ribonucleoside triphosphates as substrates.</text>
</comment>
<dbReference type="Gene3D" id="1.10.150.20">
    <property type="entry name" value="5' to 3' exonuclease, C-terminal subdomain"/>
    <property type="match status" value="1"/>
</dbReference>
<comment type="subunit">
    <text evidence="11">Homodimer. The RNAP catalytic core consists of 2 alpha, 1 beta, 1 beta' and 1 omega subunit. When a sigma factor is associated with the core the holoenzyme is formed, which can initiate transcription.</text>
</comment>
<dbReference type="NCBIfam" id="TIGR02027">
    <property type="entry name" value="rpoA"/>
    <property type="match status" value="1"/>
</dbReference>
<keyword evidence="6 11" id="KW-0548">Nucleotidyltransferase</keyword>
<dbReference type="FunFam" id="2.170.120.12:FF:000001">
    <property type="entry name" value="DNA-directed RNA polymerase subunit alpha"/>
    <property type="match status" value="1"/>
</dbReference>
<dbReference type="Pfam" id="PF01193">
    <property type="entry name" value="RNA_pol_L"/>
    <property type="match status" value="1"/>
</dbReference>
<evidence type="ECO:0000256" key="2">
    <source>
        <dbReference type="ARBA" id="ARBA00012418"/>
    </source>
</evidence>
<dbReference type="InterPro" id="IPR011773">
    <property type="entry name" value="DNA-dir_RpoA"/>
</dbReference>
<dbReference type="CDD" id="cd06928">
    <property type="entry name" value="RNAP_alpha_NTD"/>
    <property type="match status" value="1"/>
</dbReference>
<feature type="region of interest" description="Alpha N-terminal domain (alpha-NTD)" evidence="11">
    <location>
        <begin position="1"/>
        <end position="227"/>
    </location>
</feature>
<dbReference type="GO" id="GO:0046983">
    <property type="term" value="F:protein dimerization activity"/>
    <property type="evidence" value="ECO:0007669"/>
    <property type="project" value="InterPro"/>
</dbReference>
<evidence type="ECO:0000256" key="11">
    <source>
        <dbReference type="HAMAP-Rule" id="MF_00059"/>
    </source>
</evidence>
<dbReference type="InterPro" id="IPR011260">
    <property type="entry name" value="RNAP_asu_C"/>
</dbReference>
<dbReference type="EMBL" id="WPAF01000010">
    <property type="protein sequence ID" value="KAF0134260.1"/>
    <property type="molecule type" value="Genomic_DNA"/>
</dbReference>
<dbReference type="EC" id="2.7.7.6" evidence="2 11"/>
<dbReference type="GO" id="GO:0005737">
    <property type="term" value="C:cytoplasm"/>
    <property type="evidence" value="ECO:0007669"/>
    <property type="project" value="UniProtKB-ARBA"/>
</dbReference>
<organism evidence="13 14">
    <name type="scientific">Candidatus Saganbacteria bacterium</name>
    <dbReference type="NCBI Taxonomy" id="2575572"/>
    <lineage>
        <taxon>Bacteria</taxon>
        <taxon>Bacillati</taxon>
        <taxon>Saganbacteria</taxon>
    </lineage>
</organism>
<evidence type="ECO:0000313" key="14">
    <source>
        <dbReference type="Proteomes" id="UP000488506"/>
    </source>
</evidence>
<comment type="caution">
    <text evidence="13">The sequence shown here is derived from an EMBL/GenBank/DDBJ whole genome shotgun (WGS) entry which is preliminary data.</text>
</comment>
<reference evidence="13 14" key="1">
    <citation type="submission" date="2019-12" db="EMBL/GenBank/DDBJ databases">
        <authorList>
            <person name="Wolfe R."/>
            <person name="Danczak R."/>
            <person name="Wilkins M."/>
        </authorList>
    </citation>
    <scope>NUCLEOTIDE SEQUENCE [LARGE SCALE GENOMIC DNA]</scope>
    <source>
        <strain evidence="13">X2_MaxBin.013</strain>
    </source>
</reference>
<dbReference type="SUPFAM" id="SSF47789">
    <property type="entry name" value="C-terminal domain of RNA polymerase alpha subunit"/>
    <property type="match status" value="1"/>
</dbReference>